<evidence type="ECO:0000313" key="3">
    <source>
        <dbReference type="Proteomes" id="UP000288794"/>
    </source>
</evidence>
<proteinExistence type="predicted"/>
<gene>
    <name evidence="2" type="ORF">ED28_06905</name>
</gene>
<comment type="caution">
    <text evidence="2">The sequence shown here is derived from an EMBL/GenBank/DDBJ whole genome shotgun (WGS) entry which is preliminary data.</text>
</comment>
<feature type="domain" description="CdiI immunity protein" evidence="1">
    <location>
        <begin position="3"/>
        <end position="73"/>
    </location>
</feature>
<dbReference type="Proteomes" id="UP000288794">
    <property type="component" value="Unassembled WGS sequence"/>
</dbReference>
<reference evidence="2 3" key="1">
    <citation type="submission" date="2014-04" db="EMBL/GenBank/DDBJ databases">
        <title>Draft genome sequence of Pantoea beijingensis strain LMG 27579, an emerging pathogen to Pleurotus eryngii with potential industrial application.</title>
        <authorList>
            <person name="Xu F."/>
            <person name="Liu Y."/>
            <person name="Wang S."/>
            <person name="Yin Y."/>
            <person name="Ma Y."/>
            <person name="Zhao S."/>
            <person name="Rong C."/>
        </authorList>
    </citation>
    <scope>NUCLEOTIDE SEQUENCE [LARGE SCALE GENOMIC DNA]</scope>
    <source>
        <strain evidence="2 3">LMG 27579</strain>
    </source>
</reference>
<organism evidence="2 3">
    <name type="scientific">[Pantoea] beijingensis</name>
    <dbReference type="NCBI Taxonomy" id="1324864"/>
    <lineage>
        <taxon>Bacteria</taxon>
        <taxon>Pseudomonadati</taxon>
        <taxon>Pseudomonadota</taxon>
        <taxon>Gammaproteobacteria</taxon>
        <taxon>Enterobacterales</taxon>
        <taxon>Erwiniaceae</taxon>
        <taxon>Erwinia</taxon>
    </lineage>
</organism>
<name>A0A443IF61_9GAMM</name>
<sequence length="75" mass="8665">MLFGNANETLAAYKATEAAEERLQMKAEIESLLSLSLSDDELQDILLNKIDCSYYYPNEWSSSEEWLKHICNQMN</sequence>
<accession>A0A443IF61</accession>
<dbReference type="AlphaFoldDB" id="A0A443IF61"/>
<protein>
    <recommendedName>
        <fullName evidence="1">CdiI immunity protein domain-containing protein</fullName>
    </recommendedName>
</protein>
<dbReference type="InterPro" id="IPR041129">
    <property type="entry name" value="CdiI_2"/>
</dbReference>
<evidence type="ECO:0000259" key="1">
    <source>
        <dbReference type="Pfam" id="PF18593"/>
    </source>
</evidence>
<dbReference type="Pfam" id="PF18593">
    <property type="entry name" value="CdiI_2"/>
    <property type="match status" value="1"/>
</dbReference>
<evidence type="ECO:0000313" key="2">
    <source>
        <dbReference type="EMBL" id="RWR02707.1"/>
    </source>
</evidence>
<keyword evidence="3" id="KW-1185">Reference proteome</keyword>
<dbReference type="EMBL" id="JMEE01000009">
    <property type="protein sequence ID" value="RWR02707.1"/>
    <property type="molecule type" value="Genomic_DNA"/>
</dbReference>